<protein>
    <submittedName>
        <fullName evidence="2">Uncharacterized protein</fullName>
    </submittedName>
</protein>
<dbReference type="EMBL" id="SRKY01000002">
    <property type="protein sequence ID" value="THH36667.1"/>
    <property type="molecule type" value="Genomic_DNA"/>
</dbReference>
<comment type="caution">
    <text evidence="2">The sequence shown here is derived from an EMBL/GenBank/DDBJ whole genome shotgun (WGS) entry which is preliminary data.</text>
</comment>
<reference evidence="2 3" key="1">
    <citation type="submission" date="2019-04" db="EMBL/GenBank/DDBJ databases">
        <title>Shimia ponticola sp. nov., isolated from seawater.</title>
        <authorList>
            <person name="Kim Y.-O."/>
            <person name="Yoon J.-H."/>
        </authorList>
    </citation>
    <scope>NUCLEOTIDE SEQUENCE [LARGE SCALE GENOMIC DNA]</scope>
    <source>
        <strain evidence="2 3">MYP11</strain>
    </source>
</reference>
<evidence type="ECO:0000256" key="1">
    <source>
        <dbReference type="SAM" id="MobiDB-lite"/>
    </source>
</evidence>
<evidence type="ECO:0000313" key="3">
    <source>
        <dbReference type="Proteomes" id="UP000306602"/>
    </source>
</evidence>
<name>A0A4S4NDQ6_9RHOB</name>
<dbReference type="RefSeq" id="WP_136462268.1">
    <property type="nucleotide sequence ID" value="NZ_SRKY01000002.1"/>
</dbReference>
<feature type="region of interest" description="Disordered" evidence="1">
    <location>
        <begin position="104"/>
        <end position="132"/>
    </location>
</feature>
<dbReference type="Proteomes" id="UP000306602">
    <property type="component" value="Unassembled WGS sequence"/>
</dbReference>
<dbReference type="AlphaFoldDB" id="A0A4S4NDQ6"/>
<accession>A0A4S4NDQ6</accession>
<evidence type="ECO:0000313" key="2">
    <source>
        <dbReference type="EMBL" id="THH36667.1"/>
    </source>
</evidence>
<proteinExistence type="predicted"/>
<gene>
    <name evidence="2" type="ORF">E4Z66_06870</name>
</gene>
<feature type="region of interest" description="Disordered" evidence="1">
    <location>
        <begin position="1"/>
        <end position="21"/>
    </location>
</feature>
<organism evidence="2 3">
    <name type="scientific">Aliishimia ponticola</name>
    <dbReference type="NCBI Taxonomy" id="2499833"/>
    <lineage>
        <taxon>Bacteria</taxon>
        <taxon>Pseudomonadati</taxon>
        <taxon>Pseudomonadota</taxon>
        <taxon>Alphaproteobacteria</taxon>
        <taxon>Rhodobacterales</taxon>
        <taxon>Paracoccaceae</taxon>
        <taxon>Aliishimia</taxon>
    </lineage>
</organism>
<keyword evidence="3" id="KW-1185">Reference proteome</keyword>
<sequence length="144" mass="16332">MATGDHRFRRQASSNALHGQIGAMRHDTQGIPVHMIAKFGLELHPSWIEALTPRFCDLRLEAVIITRKSTLKPIYGLPHLPRFEGRPAIHAARSLRRFPRQENARFSGAIPQVTNRAQRDSEAPEPEQTGYEIPRQTGCSYRLV</sequence>